<dbReference type="EMBL" id="JAXAFJ010000002">
    <property type="protein sequence ID" value="MDX6805178.1"/>
    <property type="molecule type" value="Genomic_DNA"/>
</dbReference>
<dbReference type="RefSeq" id="WP_319843305.1">
    <property type="nucleotide sequence ID" value="NZ_JAXAFJ010000002.1"/>
</dbReference>
<comment type="caution">
    <text evidence="1">The sequence shown here is derived from an EMBL/GenBank/DDBJ whole genome shotgun (WGS) entry which is preliminary data.</text>
</comment>
<accession>A0ABU4RK05</accession>
<proteinExistence type="predicted"/>
<reference evidence="1 2" key="1">
    <citation type="submission" date="2023-11" db="EMBL/GenBank/DDBJ databases">
        <authorList>
            <person name="Bao R."/>
        </authorList>
    </citation>
    <scope>NUCLEOTIDE SEQUENCE [LARGE SCALE GENOMIC DNA]</scope>
    <source>
        <strain evidence="1 2">PJ23</strain>
    </source>
</reference>
<protein>
    <submittedName>
        <fullName evidence="1">Uncharacterized protein</fullName>
    </submittedName>
</protein>
<name>A0ABU4RK05_9HYPH</name>
<dbReference type="Proteomes" id="UP001274321">
    <property type="component" value="Unassembled WGS sequence"/>
</dbReference>
<sequence length="58" mass="6243">MNTDNRVGSMISPVQTAEYVAEMSSQLSALASKSGLDVVAYLLELARLEAEENAKAIR</sequence>
<evidence type="ECO:0000313" key="2">
    <source>
        <dbReference type="Proteomes" id="UP001274321"/>
    </source>
</evidence>
<evidence type="ECO:0000313" key="1">
    <source>
        <dbReference type="EMBL" id="MDX6805178.1"/>
    </source>
</evidence>
<gene>
    <name evidence="1" type="ORF">SCD90_03785</name>
</gene>
<organism evidence="1 2">
    <name type="scientific">Terrihabitans rhizophilus</name>
    <dbReference type="NCBI Taxonomy" id="3092662"/>
    <lineage>
        <taxon>Bacteria</taxon>
        <taxon>Pseudomonadati</taxon>
        <taxon>Pseudomonadota</taxon>
        <taxon>Alphaproteobacteria</taxon>
        <taxon>Hyphomicrobiales</taxon>
        <taxon>Terrihabitans</taxon>
    </lineage>
</organism>
<keyword evidence="2" id="KW-1185">Reference proteome</keyword>